<keyword evidence="8" id="KW-1185">Reference proteome</keyword>
<keyword evidence="4" id="KW-0238">DNA-binding</keyword>
<dbReference type="Gene3D" id="3.90.1150.10">
    <property type="entry name" value="Aspartate Aminotransferase, domain 1"/>
    <property type="match status" value="1"/>
</dbReference>
<dbReference type="InterPro" id="IPR000524">
    <property type="entry name" value="Tscrpt_reg_HTH_GntR"/>
</dbReference>
<dbReference type="AlphaFoldDB" id="A0A1N7CFM6"/>
<dbReference type="InterPro" id="IPR015424">
    <property type="entry name" value="PyrdxlP-dep_Trfase"/>
</dbReference>
<dbReference type="Pfam" id="PF00155">
    <property type="entry name" value="Aminotran_1_2"/>
    <property type="match status" value="1"/>
</dbReference>
<dbReference type="Gene3D" id="1.10.10.10">
    <property type="entry name" value="Winged helix-like DNA-binding domain superfamily/Winged helix DNA-binding domain"/>
    <property type="match status" value="1"/>
</dbReference>
<dbReference type="EMBL" id="FTMD01000024">
    <property type="protein sequence ID" value="SIR62402.1"/>
    <property type="molecule type" value="Genomic_DNA"/>
</dbReference>
<dbReference type="PANTHER" id="PTHR46577:SF2">
    <property type="entry name" value="TRANSCRIPTIONAL REGULATORY PROTEIN"/>
    <property type="match status" value="1"/>
</dbReference>
<organism evidence="7 8">
    <name type="scientific">Aromatoleum tolulyticum</name>
    <dbReference type="NCBI Taxonomy" id="34027"/>
    <lineage>
        <taxon>Bacteria</taxon>
        <taxon>Pseudomonadati</taxon>
        <taxon>Pseudomonadota</taxon>
        <taxon>Betaproteobacteria</taxon>
        <taxon>Rhodocyclales</taxon>
        <taxon>Rhodocyclaceae</taxon>
        <taxon>Aromatoleum</taxon>
    </lineage>
</organism>
<evidence type="ECO:0000256" key="4">
    <source>
        <dbReference type="ARBA" id="ARBA00023125"/>
    </source>
</evidence>
<gene>
    <name evidence="7" type="ORF">SAMN05421829_1247</name>
</gene>
<dbReference type="PANTHER" id="PTHR46577">
    <property type="entry name" value="HTH-TYPE TRANSCRIPTIONAL REGULATORY PROTEIN GABR"/>
    <property type="match status" value="1"/>
</dbReference>
<proteinExistence type="inferred from homology"/>
<dbReference type="GO" id="GO:0003700">
    <property type="term" value="F:DNA-binding transcription factor activity"/>
    <property type="evidence" value="ECO:0007669"/>
    <property type="project" value="InterPro"/>
</dbReference>
<dbReference type="SUPFAM" id="SSF46785">
    <property type="entry name" value="Winged helix' DNA-binding domain"/>
    <property type="match status" value="1"/>
</dbReference>
<reference evidence="8" key="1">
    <citation type="submission" date="2017-01" db="EMBL/GenBank/DDBJ databases">
        <authorList>
            <person name="Varghese N."/>
            <person name="Submissions S."/>
        </authorList>
    </citation>
    <scope>NUCLEOTIDE SEQUENCE [LARGE SCALE GENOMIC DNA]</scope>
    <source>
        <strain evidence="8">ATCC 51758</strain>
    </source>
</reference>
<dbReference type="CDD" id="cd07377">
    <property type="entry name" value="WHTH_GntR"/>
    <property type="match status" value="1"/>
</dbReference>
<protein>
    <submittedName>
        <fullName evidence="7">Transcriptional regulator, GntR family</fullName>
    </submittedName>
</protein>
<keyword evidence="2" id="KW-0663">Pyridoxal phosphate</keyword>
<dbReference type="Proteomes" id="UP000186819">
    <property type="component" value="Unassembled WGS sequence"/>
</dbReference>
<dbReference type="Pfam" id="PF00392">
    <property type="entry name" value="GntR"/>
    <property type="match status" value="1"/>
</dbReference>
<dbReference type="RefSeq" id="WP_076604368.1">
    <property type="nucleotide sequence ID" value="NZ_FTMD01000024.1"/>
</dbReference>
<evidence type="ECO:0000256" key="5">
    <source>
        <dbReference type="ARBA" id="ARBA00023163"/>
    </source>
</evidence>
<dbReference type="InterPro" id="IPR015422">
    <property type="entry name" value="PyrdxlP-dep_Trfase_small"/>
</dbReference>
<dbReference type="STRING" id="34027.SAMN05421829_1247"/>
<dbReference type="InterPro" id="IPR004839">
    <property type="entry name" value="Aminotransferase_I/II_large"/>
</dbReference>
<dbReference type="CDD" id="cd00609">
    <property type="entry name" value="AAT_like"/>
    <property type="match status" value="1"/>
</dbReference>
<evidence type="ECO:0000256" key="3">
    <source>
        <dbReference type="ARBA" id="ARBA00023015"/>
    </source>
</evidence>
<dbReference type="OrthoDB" id="9804020at2"/>
<keyword evidence="5" id="KW-0804">Transcription</keyword>
<evidence type="ECO:0000313" key="8">
    <source>
        <dbReference type="Proteomes" id="UP000186819"/>
    </source>
</evidence>
<evidence type="ECO:0000259" key="6">
    <source>
        <dbReference type="PROSITE" id="PS50949"/>
    </source>
</evidence>
<dbReference type="SUPFAM" id="SSF53383">
    <property type="entry name" value="PLP-dependent transferases"/>
    <property type="match status" value="1"/>
</dbReference>
<dbReference type="SMART" id="SM00345">
    <property type="entry name" value="HTH_GNTR"/>
    <property type="match status" value="1"/>
</dbReference>
<dbReference type="GO" id="GO:0003677">
    <property type="term" value="F:DNA binding"/>
    <property type="evidence" value="ECO:0007669"/>
    <property type="project" value="UniProtKB-KW"/>
</dbReference>
<sequence>MEQRALRYEVLADELGGMIAERILRPGDRLPSVRTMAREKKLSISTVVQALRQLEERGQIEARPQSGFFVRAPTATHAAQLEPQPRPRRTRPVAVDISSRMMRVVTLNNRPDMVPLGAALPAPELLPIATLQRLYGQIGRHAKHLLDAASHAMINHPELVRQLVRHSLTWGQALAADEIVVTNSCTEALLLCLRAVTKPGDTVAVESPSYYLMLQLLEQLGLKALEIPTHPRLGLSVDALEIASRERRIAACLLVTNFNNPLCSLMPDEEKRRLAALTAERGIPVIEDDIFGELYFGPQRPWPLKSFDTTGNVMMCSSLSKTLIPSLRLGYVAAGRYHAEVLLQKTLTSGATNPVTQAVAARYLESTASDRHLRFLRRAFQKQVMQMSEAVLRYFPAGTRISQPQGGFVLWVELPAGGDGMTLFEEAAQAGIAIVPGELFSPGGHFRNCLRLNCGNPWSPRIEDAIRRLGAFAAAQPAMDRRADEPKAKVANCAAA</sequence>
<dbReference type="InterPro" id="IPR015421">
    <property type="entry name" value="PyrdxlP-dep_Trfase_major"/>
</dbReference>
<feature type="domain" description="HTH gntR-type" evidence="6">
    <location>
        <begin position="5"/>
        <end position="73"/>
    </location>
</feature>
<dbReference type="InterPro" id="IPR036390">
    <property type="entry name" value="WH_DNA-bd_sf"/>
</dbReference>
<dbReference type="InterPro" id="IPR036388">
    <property type="entry name" value="WH-like_DNA-bd_sf"/>
</dbReference>
<accession>A0A1N7CFM6</accession>
<evidence type="ECO:0000256" key="2">
    <source>
        <dbReference type="ARBA" id="ARBA00022898"/>
    </source>
</evidence>
<dbReference type="GO" id="GO:0030170">
    <property type="term" value="F:pyridoxal phosphate binding"/>
    <property type="evidence" value="ECO:0007669"/>
    <property type="project" value="InterPro"/>
</dbReference>
<keyword evidence="3" id="KW-0805">Transcription regulation</keyword>
<evidence type="ECO:0000313" key="7">
    <source>
        <dbReference type="EMBL" id="SIR62402.1"/>
    </source>
</evidence>
<name>A0A1N7CFM6_9RHOO</name>
<dbReference type="InterPro" id="IPR051446">
    <property type="entry name" value="HTH_trans_reg/aminotransferase"/>
</dbReference>
<evidence type="ECO:0000256" key="1">
    <source>
        <dbReference type="ARBA" id="ARBA00005384"/>
    </source>
</evidence>
<dbReference type="PROSITE" id="PS50949">
    <property type="entry name" value="HTH_GNTR"/>
    <property type="match status" value="1"/>
</dbReference>
<comment type="similarity">
    <text evidence="1">In the C-terminal section; belongs to the class-I pyridoxal-phosphate-dependent aminotransferase family.</text>
</comment>
<dbReference type="Gene3D" id="3.40.640.10">
    <property type="entry name" value="Type I PLP-dependent aspartate aminotransferase-like (Major domain)"/>
    <property type="match status" value="1"/>
</dbReference>